<evidence type="ECO:0000259" key="3">
    <source>
        <dbReference type="SMART" id="SM00470"/>
    </source>
</evidence>
<dbReference type="InterPro" id="IPR050336">
    <property type="entry name" value="Chromosome_partition/occlusion"/>
</dbReference>
<organism evidence="4 5">
    <name type="scientific">Neokomagataea anthophila</name>
    <dbReference type="NCBI Taxonomy" id="2826925"/>
    <lineage>
        <taxon>Bacteria</taxon>
        <taxon>Pseudomonadati</taxon>
        <taxon>Pseudomonadota</taxon>
        <taxon>Alphaproteobacteria</taxon>
        <taxon>Acetobacterales</taxon>
        <taxon>Acetobacteraceae</taxon>
        <taxon>Neokomagataea</taxon>
    </lineage>
</organism>
<dbReference type="SMART" id="SM00470">
    <property type="entry name" value="ParB"/>
    <property type="match status" value="1"/>
</dbReference>
<dbReference type="Gene3D" id="1.10.10.2830">
    <property type="match status" value="1"/>
</dbReference>
<protein>
    <submittedName>
        <fullName evidence="4">ParB/RepB/Spo0J family partition protein</fullName>
    </submittedName>
</protein>
<sequence length="635" mass="69659">MTEIRRVHPKDLLIDPENPRKTAITQESRRRLAMNISRVGIIHPPVVREMPDGTLRILAGHRRVDAAIYAGLEAIDVMVRPTGAEDVLVAVSENMIREGMSETDQWRCVRRMREELGYSDQQLCSALMVTPTYLKRLCLLARLHPPILHAIEIGRGPDQRQRKIIAQASLEEQAHIWGDLFSESVEEGEDPAQYRLNPDDPDESVSWWQVARALECQEYRAEDARFDEVLAQKHGVVWREDLFAPAGAESRYTLDGEAYEAAQRAWLAQRDAEGIPALGVDDYGHATAPEGYRLVQSWQPSEDGDCVGYALNPRDLTIIEQRLRAYNVSPTEQHSRTGYPSLSDTDAPKTRPELTKKGHAMIGTYRSAALREAIRSQCVAQDPWTLIAALLLALNADNVHIRDEGTSWRQDTTVKTAVKTLFPEGDLVRDETIIRAQVGAVLASFMNCEVSAHSGSGKAALLLGCLFEADRVMPHMAHEDFLKAYSKAGITAVAEALTLEPQDTGKATRAAVLNAVGGGYWVPEVARFASTKTAWSDALRADAERAARDAGVCGSETGAPEDILEEDALDPDDALAPCDDEACDDEDGGDAVCVSGAEDEAADALQEADDQIPFVPGALAAMKAVMGDRFEIVTV</sequence>
<dbReference type="InterPro" id="IPR004437">
    <property type="entry name" value="ParB/RepB/Spo0J"/>
</dbReference>
<dbReference type="Gene3D" id="3.90.1530.30">
    <property type="match status" value="1"/>
</dbReference>
<feature type="compositionally biased region" description="Polar residues" evidence="2">
    <location>
        <begin position="329"/>
        <end position="344"/>
    </location>
</feature>
<dbReference type="PANTHER" id="PTHR33375:SF7">
    <property type="entry name" value="CHROMOSOME 2-PARTITIONING PROTEIN PARB-RELATED"/>
    <property type="match status" value="1"/>
</dbReference>
<name>A0ABS5E9A2_9PROT</name>
<dbReference type="PANTHER" id="PTHR33375">
    <property type="entry name" value="CHROMOSOME-PARTITIONING PROTEIN PARB-RELATED"/>
    <property type="match status" value="1"/>
</dbReference>
<comment type="caution">
    <text evidence="4">The sequence shown here is derived from an EMBL/GenBank/DDBJ whole genome shotgun (WGS) entry which is preliminary data.</text>
</comment>
<feature type="domain" description="ParB-like N-terminal" evidence="3">
    <location>
        <begin position="5"/>
        <end position="95"/>
    </location>
</feature>
<comment type="similarity">
    <text evidence="1">Belongs to the ParB family.</text>
</comment>
<dbReference type="EMBL" id="JAGRQH010000009">
    <property type="protein sequence ID" value="MBR0560484.1"/>
    <property type="molecule type" value="Genomic_DNA"/>
</dbReference>
<keyword evidence="5" id="KW-1185">Reference proteome</keyword>
<gene>
    <name evidence="4" type="ORF">KB213_10510</name>
</gene>
<evidence type="ECO:0000256" key="2">
    <source>
        <dbReference type="SAM" id="MobiDB-lite"/>
    </source>
</evidence>
<dbReference type="InterPro" id="IPR003115">
    <property type="entry name" value="ParB_N"/>
</dbReference>
<evidence type="ECO:0000256" key="1">
    <source>
        <dbReference type="ARBA" id="ARBA00006295"/>
    </source>
</evidence>
<dbReference type="SUPFAM" id="SSF109709">
    <property type="entry name" value="KorB DNA-binding domain-like"/>
    <property type="match status" value="1"/>
</dbReference>
<proteinExistence type="inferred from homology"/>
<evidence type="ECO:0000313" key="4">
    <source>
        <dbReference type="EMBL" id="MBR0560484.1"/>
    </source>
</evidence>
<accession>A0ABS5E9A2</accession>
<feature type="region of interest" description="Disordered" evidence="2">
    <location>
        <begin position="329"/>
        <end position="352"/>
    </location>
</feature>
<evidence type="ECO:0000313" key="5">
    <source>
        <dbReference type="Proteomes" id="UP000677812"/>
    </source>
</evidence>
<reference evidence="4 5" key="1">
    <citation type="submission" date="2021-04" db="EMBL/GenBank/DDBJ databases">
        <title>The complete genome sequence of Neokomagataea sp. TBRC 2177.</title>
        <authorList>
            <person name="Charoenyingcharoen P."/>
            <person name="Yukphan P."/>
        </authorList>
    </citation>
    <scope>NUCLEOTIDE SEQUENCE [LARGE SCALE GENOMIC DNA]</scope>
    <source>
        <strain evidence="4 5">TBRC 2177</strain>
    </source>
</reference>
<dbReference type="Pfam" id="PF02195">
    <property type="entry name" value="ParB_N"/>
    <property type="match status" value="1"/>
</dbReference>
<dbReference type="RefSeq" id="WP_211682932.1">
    <property type="nucleotide sequence ID" value="NZ_JAGRQH010000009.1"/>
</dbReference>
<dbReference type="NCBIfam" id="TIGR00180">
    <property type="entry name" value="parB_part"/>
    <property type="match status" value="1"/>
</dbReference>
<dbReference type="SUPFAM" id="SSF110849">
    <property type="entry name" value="ParB/Sulfiredoxin"/>
    <property type="match status" value="1"/>
</dbReference>
<dbReference type="InterPro" id="IPR036086">
    <property type="entry name" value="ParB/Sulfiredoxin_sf"/>
</dbReference>
<dbReference type="Proteomes" id="UP000677812">
    <property type="component" value="Unassembled WGS sequence"/>
</dbReference>